<dbReference type="EMBL" id="VSSQ01050445">
    <property type="protein sequence ID" value="MPN04532.1"/>
    <property type="molecule type" value="Genomic_DNA"/>
</dbReference>
<evidence type="ECO:0000313" key="1">
    <source>
        <dbReference type="EMBL" id="MPN04532.1"/>
    </source>
</evidence>
<accession>A0A645ETI9</accession>
<protein>
    <submittedName>
        <fullName evidence="1">Uncharacterized protein</fullName>
    </submittedName>
</protein>
<name>A0A645ETI9_9ZZZZ</name>
<comment type="caution">
    <text evidence="1">The sequence shown here is derived from an EMBL/GenBank/DDBJ whole genome shotgun (WGS) entry which is preliminary data.</text>
</comment>
<gene>
    <name evidence="1" type="ORF">SDC9_151773</name>
</gene>
<proteinExistence type="predicted"/>
<dbReference type="AlphaFoldDB" id="A0A645ETI9"/>
<reference evidence="1" key="1">
    <citation type="submission" date="2019-08" db="EMBL/GenBank/DDBJ databases">
        <authorList>
            <person name="Kucharzyk K."/>
            <person name="Murdoch R.W."/>
            <person name="Higgins S."/>
            <person name="Loffler F."/>
        </authorList>
    </citation>
    <scope>NUCLEOTIDE SEQUENCE</scope>
</reference>
<sequence>MCNLLHFQHNIDLINPVEILFKLGKFCINKIAQGFSDFDVVSSDVELHSVFLIGWVKPVVCAGLTAEWIKTLGTSQRCGAPP</sequence>
<organism evidence="1">
    <name type="scientific">bioreactor metagenome</name>
    <dbReference type="NCBI Taxonomy" id="1076179"/>
    <lineage>
        <taxon>unclassified sequences</taxon>
        <taxon>metagenomes</taxon>
        <taxon>ecological metagenomes</taxon>
    </lineage>
</organism>